<keyword evidence="11" id="KW-0067">ATP-binding</keyword>
<keyword evidence="12 16" id="KW-0460">Magnesium</keyword>
<dbReference type="InterPro" id="IPR011037">
    <property type="entry name" value="Pyrv_Knase-like_insert_dom_sf"/>
</dbReference>
<evidence type="ECO:0000256" key="16">
    <source>
        <dbReference type="RuleBase" id="RU000504"/>
    </source>
</evidence>
<comment type="cofactor">
    <cofactor evidence="1">
        <name>Mg(2+)</name>
        <dbReference type="ChEBI" id="CHEBI:18420"/>
    </cofactor>
</comment>
<sequence length="483" mass="52407">MSTKRTKIVCTMGPATESDEVLRELIKNGMNVARFNFSHGSHAYHRQNIDRVRRISEELGIPVAIMLDTKGPEVRTGLLEGGQKVTVNTGDKIVVTAQPTTEDWHGNASHISLDYLNLPNEVEKGSIILIDDGLVGLEVDHVEGNDMHCVVTNGGEIGEKKGVNVPNVEIGLPSVTEQDIADIMFGCELGIDAIAASFIRNAQAVDDIRKICADNGLRNVYIFPKIESALGVKNFDEILAASDGCMVARGDLGVEIPAQEVPHIQKIIIKKCAQSYKPVITATQMLDSMIRNPRPTRAEVNDVANAIYDGTDCVMLSGETAAGKYPVEAVKMMASICRETEKYLPERREYHDRGGMRNVNSAIGLAAAEVADRVNAKCIICPTHSGRTSRLISNFRPRIPIVAMSPSNHAIRKTCFQWGVDAYKTTEQGSLSATCYNALTVAKEHGVVETGDLVVVTAGDPQTSPSQGDYITSTNMAMVSQIQ</sequence>
<evidence type="ECO:0000259" key="17">
    <source>
        <dbReference type="Pfam" id="PF00224"/>
    </source>
</evidence>
<dbReference type="Gene3D" id="2.40.33.10">
    <property type="entry name" value="PK beta-barrel domain-like"/>
    <property type="match status" value="1"/>
</dbReference>
<dbReference type="InterPro" id="IPR015795">
    <property type="entry name" value="Pyrv_Knase_C"/>
</dbReference>
<comment type="subunit">
    <text evidence="5">Homotetramer.</text>
</comment>
<dbReference type="Pfam" id="PF00224">
    <property type="entry name" value="PK"/>
    <property type="match status" value="1"/>
</dbReference>
<evidence type="ECO:0000256" key="3">
    <source>
        <dbReference type="ARBA" id="ARBA00004997"/>
    </source>
</evidence>
<organism evidence="19 20">
    <name type="scientific">Parafannyhessea umbonata</name>
    <dbReference type="NCBI Taxonomy" id="604330"/>
    <lineage>
        <taxon>Bacteria</taxon>
        <taxon>Bacillati</taxon>
        <taxon>Actinomycetota</taxon>
        <taxon>Coriobacteriia</taxon>
        <taxon>Coriobacteriales</taxon>
        <taxon>Atopobiaceae</taxon>
        <taxon>Parafannyhessea</taxon>
    </lineage>
</organism>
<feature type="domain" description="Pyruvate kinase barrel" evidence="17">
    <location>
        <begin position="4"/>
        <end position="330"/>
    </location>
</feature>
<dbReference type="GO" id="GO:0000287">
    <property type="term" value="F:magnesium ion binding"/>
    <property type="evidence" value="ECO:0007669"/>
    <property type="project" value="UniProtKB-UniRule"/>
</dbReference>
<dbReference type="PRINTS" id="PR01050">
    <property type="entry name" value="PYRUVTKNASE"/>
</dbReference>
<keyword evidence="10 16" id="KW-0418">Kinase</keyword>
<feature type="domain" description="Pyruvate kinase C-terminal" evidence="18">
    <location>
        <begin position="362"/>
        <end position="466"/>
    </location>
</feature>
<comment type="cofactor">
    <cofactor evidence="2">
        <name>K(+)</name>
        <dbReference type="ChEBI" id="CHEBI:29103"/>
    </cofactor>
</comment>
<dbReference type="NCBIfam" id="NF004491">
    <property type="entry name" value="PRK05826.1"/>
    <property type="match status" value="1"/>
</dbReference>
<dbReference type="InterPro" id="IPR015813">
    <property type="entry name" value="Pyrv/PenolPyrv_kinase-like_dom"/>
</dbReference>
<dbReference type="InterPro" id="IPR036918">
    <property type="entry name" value="Pyrv_Knase_C_sf"/>
</dbReference>
<dbReference type="AlphaFoldDB" id="A0A7X9Y0Z0"/>
<evidence type="ECO:0000259" key="18">
    <source>
        <dbReference type="Pfam" id="PF02887"/>
    </source>
</evidence>
<keyword evidence="14 19" id="KW-0670">Pyruvate</keyword>
<dbReference type="Proteomes" id="UP000565613">
    <property type="component" value="Unassembled WGS sequence"/>
</dbReference>
<dbReference type="InterPro" id="IPR015806">
    <property type="entry name" value="Pyrv_Knase_insert_dom_sf"/>
</dbReference>
<dbReference type="SUPFAM" id="SSF52935">
    <property type="entry name" value="PK C-terminal domain-like"/>
    <property type="match status" value="1"/>
</dbReference>
<dbReference type="RefSeq" id="WP_170104320.1">
    <property type="nucleotide sequence ID" value="NZ_JABAGR010000006.1"/>
</dbReference>
<evidence type="ECO:0000256" key="7">
    <source>
        <dbReference type="ARBA" id="ARBA00022679"/>
    </source>
</evidence>
<dbReference type="EMBL" id="JABAGR010000006">
    <property type="protein sequence ID" value="NMF26279.1"/>
    <property type="molecule type" value="Genomic_DNA"/>
</dbReference>
<dbReference type="NCBIfam" id="TIGR01064">
    <property type="entry name" value="pyruv_kin"/>
    <property type="match status" value="1"/>
</dbReference>
<evidence type="ECO:0000256" key="5">
    <source>
        <dbReference type="ARBA" id="ARBA00011881"/>
    </source>
</evidence>
<dbReference type="SUPFAM" id="SSF51621">
    <property type="entry name" value="Phosphoenolpyruvate/pyruvate domain"/>
    <property type="match status" value="1"/>
</dbReference>
<dbReference type="PANTHER" id="PTHR11817">
    <property type="entry name" value="PYRUVATE KINASE"/>
    <property type="match status" value="1"/>
</dbReference>
<evidence type="ECO:0000256" key="9">
    <source>
        <dbReference type="ARBA" id="ARBA00022741"/>
    </source>
</evidence>
<dbReference type="GO" id="GO:0016301">
    <property type="term" value="F:kinase activity"/>
    <property type="evidence" value="ECO:0007669"/>
    <property type="project" value="UniProtKB-KW"/>
</dbReference>
<dbReference type="InterPro" id="IPR040442">
    <property type="entry name" value="Pyrv_kinase-like_dom_sf"/>
</dbReference>
<evidence type="ECO:0000256" key="2">
    <source>
        <dbReference type="ARBA" id="ARBA00001958"/>
    </source>
</evidence>
<comment type="caution">
    <text evidence="19">The sequence shown here is derived from an EMBL/GenBank/DDBJ whole genome shotgun (WGS) entry which is preliminary data.</text>
</comment>
<dbReference type="SUPFAM" id="SSF50800">
    <property type="entry name" value="PK beta-barrel domain-like"/>
    <property type="match status" value="1"/>
</dbReference>
<dbReference type="InterPro" id="IPR015793">
    <property type="entry name" value="Pyrv_Knase_brl"/>
</dbReference>
<evidence type="ECO:0000256" key="14">
    <source>
        <dbReference type="ARBA" id="ARBA00023317"/>
    </source>
</evidence>
<keyword evidence="8" id="KW-0479">Metal-binding</keyword>
<reference evidence="19 20" key="1">
    <citation type="submission" date="2020-04" db="EMBL/GenBank/DDBJ databases">
        <authorList>
            <person name="Hitch T.C.A."/>
            <person name="Wylensek D."/>
            <person name="Clavel T."/>
        </authorList>
    </citation>
    <scope>NUCLEOTIDE SEQUENCE [LARGE SCALE GENOMIC DNA]</scope>
    <source>
        <strain evidence="19 20">105184</strain>
    </source>
</reference>
<evidence type="ECO:0000256" key="4">
    <source>
        <dbReference type="ARBA" id="ARBA00008663"/>
    </source>
</evidence>
<dbReference type="FunFam" id="3.20.20.60:FF:000025">
    <property type="entry name" value="Pyruvate kinase"/>
    <property type="match status" value="1"/>
</dbReference>
<evidence type="ECO:0000256" key="8">
    <source>
        <dbReference type="ARBA" id="ARBA00022723"/>
    </source>
</evidence>
<protein>
    <recommendedName>
        <fullName evidence="6 15">Pyruvate kinase</fullName>
        <ecNumber evidence="6 15">2.7.1.40</ecNumber>
    </recommendedName>
</protein>
<keyword evidence="13 16" id="KW-0324">Glycolysis</keyword>
<evidence type="ECO:0000256" key="1">
    <source>
        <dbReference type="ARBA" id="ARBA00001946"/>
    </source>
</evidence>
<comment type="similarity">
    <text evidence="4 16">Belongs to the pyruvate kinase family.</text>
</comment>
<keyword evidence="7 16" id="KW-0808">Transferase</keyword>
<dbReference type="InterPro" id="IPR001697">
    <property type="entry name" value="Pyr_Knase"/>
</dbReference>
<comment type="pathway">
    <text evidence="3 16">Carbohydrate degradation; glycolysis; pyruvate from D-glyceraldehyde 3-phosphate: step 5/5.</text>
</comment>
<accession>A0A7X9Y0Z0</accession>
<evidence type="ECO:0000256" key="11">
    <source>
        <dbReference type="ARBA" id="ARBA00022840"/>
    </source>
</evidence>
<dbReference type="FunFam" id="2.40.33.10:FF:000001">
    <property type="entry name" value="Pyruvate kinase"/>
    <property type="match status" value="1"/>
</dbReference>
<comment type="catalytic activity">
    <reaction evidence="16">
        <text>pyruvate + ATP = phosphoenolpyruvate + ADP + H(+)</text>
        <dbReference type="Rhea" id="RHEA:18157"/>
        <dbReference type="ChEBI" id="CHEBI:15361"/>
        <dbReference type="ChEBI" id="CHEBI:15378"/>
        <dbReference type="ChEBI" id="CHEBI:30616"/>
        <dbReference type="ChEBI" id="CHEBI:58702"/>
        <dbReference type="ChEBI" id="CHEBI:456216"/>
        <dbReference type="EC" id="2.7.1.40"/>
    </reaction>
</comment>
<dbReference type="UniPathway" id="UPA00109">
    <property type="reaction ID" value="UER00188"/>
</dbReference>
<gene>
    <name evidence="19" type="primary">pyk</name>
    <name evidence="19" type="ORF">HF885_07525</name>
</gene>
<dbReference type="GO" id="GO:0005524">
    <property type="term" value="F:ATP binding"/>
    <property type="evidence" value="ECO:0007669"/>
    <property type="project" value="UniProtKB-KW"/>
</dbReference>
<dbReference type="GO" id="GO:0004743">
    <property type="term" value="F:pyruvate kinase activity"/>
    <property type="evidence" value="ECO:0007669"/>
    <property type="project" value="UniProtKB-UniRule"/>
</dbReference>
<evidence type="ECO:0000313" key="20">
    <source>
        <dbReference type="Proteomes" id="UP000565613"/>
    </source>
</evidence>
<dbReference type="NCBIfam" id="NF004978">
    <property type="entry name" value="PRK06354.1"/>
    <property type="match status" value="1"/>
</dbReference>
<evidence type="ECO:0000313" key="19">
    <source>
        <dbReference type="EMBL" id="NMF26279.1"/>
    </source>
</evidence>
<keyword evidence="9" id="KW-0547">Nucleotide-binding</keyword>
<dbReference type="Gene3D" id="3.20.20.60">
    <property type="entry name" value="Phosphoenolpyruvate-binding domains"/>
    <property type="match status" value="1"/>
</dbReference>
<dbReference type="Gene3D" id="3.40.1380.20">
    <property type="entry name" value="Pyruvate kinase, C-terminal domain"/>
    <property type="match status" value="1"/>
</dbReference>
<evidence type="ECO:0000256" key="15">
    <source>
        <dbReference type="NCBIfam" id="TIGR01064"/>
    </source>
</evidence>
<evidence type="ECO:0000256" key="10">
    <source>
        <dbReference type="ARBA" id="ARBA00022777"/>
    </source>
</evidence>
<proteinExistence type="inferred from homology"/>
<dbReference type="Pfam" id="PF02887">
    <property type="entry name" value="PK_C"/>
    <property type="match status" value="1"/>
</dbReference>
<dbReference type="EC" id="2.7.1.40" evidence="6 15"/>
<evidence type="ECO:0000256" key="6">
    <source>
        <dbReference type="ARBA" id="ARBA00012142"/>
    </source>
</evidence>
<name>A0A7X9Y0Z0_9ACTN</name>
<evidence type="ECO:0000256" key="13">
    <source>
        <dbReference type="ARBA" id="ARBA00023152"/>
    </source>
</evidence>
<dbReference type="GO" id="GO:0030955">
    <property type="term" value="F:potassium ion binding"/>
    <property type="evidence" value="ECO:0007669"/>
    <property type="project" value="UniProtKB-UniRule"/>
</dbReference>
<evidence type="ECO:0000256" key="12">
    <source>
        <dbReference type="ARBA" id="ARBA00022842"/>
    </source>
</evidence>